<sequence>MIKHRLTKDVKPSNYELNIVPDLMRFTFQGTCRISFDAGVWVERIVLHSKHLSIGSVLLNDDRKCEVVMDVENELMSVETGGYFGKGVLLISYAGVLNGNMEGFYRSSYKVGEIVRYMGVTQFEAADARQAFPCFDEPNFKATFDLRITGVGEYNGRMCLSNMEVVKREGDSVWFGTSPVMSTYLLAWVIGDLEFLEREMDGVVIRAYCTPGKKEKLLFAINVAARALKWFLEWFEIGYPLKKLDLLAVPDFSAGAMENWGLITFRESLLFADEDTEISERQDIVNTICHEIAHQWFGNLVTMEWWTYLWLNESMATYFGWWVTDVLFPEYKIWDKFMDNECATALELDSLEASHPIEVVVERSSDIQQIFDAISYSKGSCLVRALVCHLGEKKFREGMRRYLSKHKYGNTVSGDLWDAFGEGVGELMRCWTEQTGYPVVSVMRSGGEIVFEQMRFLKSGRAGGDSLWKIPIEMEGGVRVMLDERVKRVVVSGEGAEILINPNRVGFFRVKYEGKLDFDFGKMSVQNKIQLISDCSTLCLAGYQEFQRLFDLFGSFDLRKERSYSVWNNVVGVLELVWGHLGGYPELQEAFMKNVMMYVYLPLEVLGGELGWDVKASGESVNDVELRGLVLGTLSSHDNRSVVSEGLERFRNGSWLRGGNKLVVLSIVGKHGGEADYDKIMELLNAGDNAQMMDIILVALAEARDKKLMQRSLDLVLSDKIREQDLWYYIKYLSLNRSCCDLIWDLVTKNWEKFLSKYPAGSSALIYLVKTMAAGFMSKEQLEVYVRFFKVRPEGTSISIDQTIEKITNKIMITERIVNDPVFVSLAKKGVVGRSD</sequence>
<feature type="binding site" evidence="8">
    <location>
        <position position="313"/>
    </location>
    <ligand>
        <name>Zn(2+)</name>
        <dbReference type="ChEBI" id="CHEBI:29105"/>
        <note>catalytic</note>
    </ligand>
</feature>
<dbReference type="Gene3D" id="2.60.40.1910">
    <property type="match status" value="1"/>
</dbReference>
<evidence type="ECO:0000259" key="9">
    <source>
        <dbReference type="Pfam" id="PF01433"/>
    </source>
</evidence>
<dbReference type="GO" id="GO:0016020">
    <property type="term" value="C:membrane"/>
    <property type="evidence" value="ECO:0007669"/>
    <property type="project" value="TreeGrafter"/>
</dbReference>
<feature type="binding site" evidence="8">
    <location>
        <position position="294"/>
    </location>
    <ligand>
        <name>Zn(2+)</name>
        <dbReference type="ChEBI" id="CHEBI:29105"/>
        <note>catalytic</note>
    </ligand>
</feature>
<dbReference type="InterPro" id="IPR027268">
    <property type="entry name" value="Peptidase_M4/M1_CTD_sf"/>
</dbReference>
<comment type="similarity">
    <text evidence="1">Belongs to the peptidase M1 family.</text>
</comment>
<name>A0A3G5ABQ4_9VIRU</name>
<feature type="binding site" evidence="8">
    <location>
        <position position="290"/>
    </location>
    <ligand>
        <name>Zn(2+)</name>
        <dbReference type="ChEBI" id="CHEBI:29105"/>
        <note>catalytic</note>
    </ligand>
</feature>
<dbReference type="InterPro" id="IPR050344">
    <property type="entry name" value="Peptidase_M1_aminopeptidases"/>
</dbReference>
<keyword evidence="4 8" id="KW-0479">Metal-binding</keyword>
<dbReference type="PANTHER" id="PTHR11533">
    <property type="entry name" value="PROTEASE M1 ZINC METALLOPROTEASE"/>
    <property type="match status" value="1"/>
</dbReference>
<comment type="cofactor">
    <cofactor evidence="8">
        <name>Zn(2+)</name>
        <dbReference type="ChEBI" id="CHEBI:29105"/>
    </cofactor>
    <text evidence="8">Binds 1 zinc ion per subunit.</text>
</comment>
<evidence type="ECO:0000256" key="2">
    <source>
        <dbReference type="ARBA" id="ARBA00022438"/>
    </source>
</evidence>
<dbReference type="Pfam" id="PF17900">
    <property type="entry name" value="Peptidase_M1_N"/>
    <property type="match status" value="1"/>
</dbReference>
<keyword evidence="2 12" id="KW-0031">Aminopeptidase</keyword>
<evidence type="ECO:0000256" key="3">
    <source>
        <dbReference type="ARBA" id="ARBA00022670"/>
    </source>
</evidence>
<dbReference type="GO" id="GO:0070006">
    <property type="term" value="F:metalloaminopeptidase activity"/>
    <property type="evidence" value="ECO:0007669"/>
    <property type="project" value="TreeGrafter"/>
</dbReference>
<feature type="domain" description="Aminopeptidase N-like N-terminal" evidence="11">
    <location>
        <begin position="11"/>
        <end position="185"/>
    </location>
</feature>
<dbReference type="Gene3D" id="1.25.50.20">
    <property type="match status" value="1"/>
</dbReference>
<evidence type="ECO:0000256" key="6">
    <source>
        <dbReference type="ARBA" id="ARBA00022833"/>
    </source>
</evidence>
<dbReference type="FunFam" id="1.10.390.10:FF:000001">
    <property type="entry name" value="Aminopeptidase"/>
    <property type="match status" value="1"/>
</dbReference>
<reference evidence="12" key="1">
    <citation type="submission" date="2018-10" db="EMBL/GenBank/DDBJ databases">
        <title>Hidden diversity of soil giant viruses.</title>
        <authorList>
            <person name="Schulz F."/>
            <person name="Alteio L."/>
            <person name="Goudeau D."/>
            <person name="Ryan E.M."/>
            <person name="Malmstrom R.R."/>
            <person name="Blanchard J."/>
            <person name="Woyke T."/>
        </authorList>
    </citation>
    <scope>NUCLEOTIDE SEQUENCE</scope>
    <source>
        <strain evidence="12">HYV1</strain>
    </source>
</reference>
<dbReference type="GO" id="GO:0006508">
    <property type="term" value="P:proteolysis"/>
    <property type="evidence" value="ECO:0007669"/>
    <property type="project" value="UniProtKB-KW"/>
</dbReference>
<gene>
    <name evidence="12" type="ORF">Hyperionvirus15_52</name>
</gene>
<dbReference type="InterPro" id="IPR034016">
    <property type="entry name" value="M1_APN-typ"/>
</dbReference>
<dbReference type="InterPro" id="IPR024571">
    <property type="entry name" value="ERAP1-like_C_dom"/>
</dbReference>
<dbReference type="Pfam" id="PF01433">
    <property type="entry name" value="Peptidase_M1"/>
    <property type="match status" value="1"/>
</dbReference>
<evidence type="ECO:0000259" key="11">
    <source>
        <dbReference type="Pfam" id="PF17900"/>
    </source>
</evidence>
<evidence type="ECO:0000259" key="10">
    <source>
        <dbReference type="Pfam" id="PF11838"/>
    </source>
</evidence>
<keyword evidence="6 8" id="KW-0862">Zinc</keyword>
<dbReference type="GO" id="GO:0042277">
    <property type="term" value="F:peptide binding"/>
    <property type="evidence" value="ECO:0007669"/>
    <property type="project" value="TreeGrafter"/>
</dbReference>
<keyword evidence="3" id="KW-0645">Protease</keyword>
<evidence type="ECO:0000256" key="1">
    <source>
        <dbReference type="ARBA" id="ARBA00010136"/>
    </source>
</evidence>
<proteinExistence type="inferred from homology"/>
<dbReference type="Gene3D" id="1.10.390.10">
    <property type="entry name" value="Neutral Protease Domain 2"/>
    <property type="match status" value="1"/>
</dbReference>
<dbReference type="PANTHER" id="PTHR11533:SF174">
    <property type="entry name" value="PUROMYCIN-SENSITIVE AMINOPEPTIDASE-RELATED"/>
    <property type="match status" value="1"/>
</dbReference>
<dbReference type="GO" id="GO:0043171">
    <property type="term" value="P:peptide catabolic process"/>
    <property type="evidence" value="ECO:0007669"/>
    <property type="project" value="TreeGrafter"/>
</dbReference>
<dbReference type="InterPro" id="IPR001930">
    <property type="entry name" value="Peptidase_M1"/>
</dbReference>
<evidence type="ECO:0000256" key="8">
    <source>
        <dbReference type="PIRSR" id="PIRSR634016-3"/>
    </source>
</evidence>
<dbReference type="GO" id="GO:0008270">
    <property type="term" value="F:zinc ion binding"/>
    <property type="evidence" value="ECO:0007669"/>
    <property type="project" value="InterPro"/>
</dbReference>
<evidence type="ECO:0000256" key="7">
    <source>
        <dbReference type="ARBA" id="ARBA00023049"/>
    </source>
</evidence>
<dbReference type="InterPro" id="IPR042097">
    <property type="entry name" value="Aminopeptidase_N-like_N_sf"/>
</dbReference>
<dbReference type="CDD" id="cd09601">
    <property type="entry name" value="M1_APN-Q_like"/>
    <property type="match status" value="1"/>
</dbReference>
<protein>
    <submittedName>
        <fullName evidence="12">Aminopeptidase 1</fullName>
    </submittedName>
</protein>
<dbReference type="SUPFAM" id="SSF63737">
    <property type="entry name" value="Leukotriene A4 hydrolase N-terminal domain"/>
    <property type="match status" value="1"/>
</dbReference>
<dbReference type="EMBL" id="MK072397">
    <property type="protein sequence ID" value="AYV84014.1"/>
    <property type="molecule type" value="Genomic_DNA"/>
</dbReference>
<feature type="domain" description="ERAP1-like C-terminal" evidence="10">
    <location>
        <begin position="498"/>
        <end position="808"/>
    </location>
</feature>
<evidence type="ECO:0000256" key="5">
    <source>
        <dbReference type="ARBA" id="ARBA00022801"/>
    </source>
</evidence>
<dbReference type="GO" id="GO:0005615">
    <property type="term" value="C:extracellular space"/>
    <property type="evidence" value="ECO:0007669"/>
    <property type="project" value="TreeGrafter"/>
</dbReference>
<keyword evidence="5" id="KW-0378">Hydrolase</keyword>
<dbReference type="InterPro" id="IPR014782">
    <property type="entry name" value="Peptidase_M1_dom"/>
</dbReference>
<accession>A0A3G5ABQ4</accession>
<evidence type="ECO:0000313" key="12">
    <source>
        <dbReference type="EMBL" id="AYV84014.1"/>
    </source>
</evidence>
<keyword evidence="7" id="KW-0482">Metalloprotease</keyword>
<dbReference type="SUPFAM" id="SSF55486">
    <property type="entry name" value="Metalloproteases ('zincins'), catalytic domain"/>
    <property type="match status" value="1"/>
</dbReference>
<organism evidence="12">
    <name type="scientific">Hyperionvirus sp</name>
    <dbReference type="NCBI Taxonomy" id="2487770"/>
    <lineage>
        <taxon>Viruses</taxon>
        <taxon>Varidnaviria</taxon>
        <taxon>Bamfordvirae</taxon>
        <taxon>Nucleocytoviricota</taxon>
        <taxon>Megaviricetes</taxon>
        <taxon>Imitervirales</taxon>
        <taxon>Mimiviridae</taxon>
        <taxon>Klosneuvirinae</taxon>
    </lineage>
</organism>
<feature type="domain" description="Peptidase M1 membrane alanine aminopeptidase" evidence="9">
    <location>
        <begin position="219"/>
        <end position="426"/>
    </location>
</feature>
<evidence type="ECO:0000256" key="4">
    <source>
        <dbReference type="ARBA" id="ARBA00022723"/>
    </source>
</evidence>
<dbReference type="InterPro" id="IPR045357">
    <property type="entry name" value="Aminopeptidase_N-like_N"/>
</dbReference>
<dbReference type="PRINTS" id="PR00756">
    <property type="entry name" value="ALADIPTASE"/>
</dbReference>
<dbReference type="Gene3D" id="2.60.40.1730">
    <property type="entry name" value="tricorn interacting facor f3 domain"/>
    <property type="match status" value="1"/>
</dbReference>
<dbReference type="Pfam" id="PF11838">
    <property type="entry name" value="ERAP1_C"/>
    <property type="match status" value="1"/>
</dbReference>